<feature type="domain" description="Autophagy-related protein 16" evidence="2">
    <location>
        <begin position="18"/>
        <end position="150"/>
    </location>
</feature>
<dbReference type="EMBL" id="JAOPGA020001171">
    <property type="protein sequence ID" value="KAL0485832.1"/>
    <property type="molecule type" value="Genomic_DNA"/>
</dbReference>
<organism evidence="3 4">
    <name type="scientific">Acrasis kona</name>
    <dbReference type="NCBI Taxonomy" id="1008807"/>
    <lineage>
        <taxon>Eukaryota</taxon>
        <taxon>Discoba</taxon>
        <taxon>Heterolobosea</taxon>
        <taxon>Tetramitia</taxon>
        <taxon>Eutetramitia</taxon>
        <taxon>Acrasidae</taxon>
        <taxon>Acrasis</taxon>
    </lineage>
</organism>
<name>A0AAW2Z9B9_9EUKA</name>
<evidence type="ECO:0000256" key="1">
    <source>
        <dbReference type="SAM" id="Coils"/>
    </source>
</evidence>
<comment type="caution">
    <text evidence="3">The sequence shown here is derived from an EMBL/GenBank/DDBJ whole genome shotgun (WGS) entry which is preliminary data.</text>
</comment>
<dbReference type="AlphaFoldDB" id="A0AAW2Z9B9"/>
<proteinExistence type="predicted"/>
<dbReference type="InterPro" id="IPR013923">
    <property type="entry name" value="Autophagy-rel_prot_16_dom"/>
</dbReference>
<evidence type="ECO:0000259" key="2">
    <source>
        <dbReference type="Pfam" id="PF08614"/>
    </source>
</evidence>
<dbReference type="Proteomes" id="UP001431209">
    <property type="component" value="Unassembled WGS sequence"/>
</dbReference>
<sequence>MSQCDAEQTEEPIWKRLILEQFKARNRQEIHPFKHIMSQHAQVLGECFDYKNMLNGLQNEVKMWKSRYEEASKKMKNFDELRQDTFATTQHVKELELKILGLQDELVCSFRSKSETARSLLDINRDLLKARTNLREKKAELAATKVEFRQKVEE</sequence>
<keyword evidence="4" id="KW-1185">Reference proteome</keyword>
<gene>
    <name evidence="3" type="ORF">AKO1_004103</name>
</gene>
<evidence type="ECO:0000313" key="4">
    <source>
        <dbReference type="Proteomes" id="UP001431209"/>
    </source>
</evidence>
<feature type="coiled-coil region" evidence="1">
    <location>
        <begin position="120"/>
        <end position="151"/>
    </location>
</feature>
<reference evidence="3 4" key="1">
    <citation type="submission" date="2024-03" db="EMBL/GenBank/DDBJ databases">
        <title>The Acrasis kona genome and developmental transcriptomes reveal deep origins of eukaryotic multicellular pathways.</title>
        <authorList>
            <person name="Sheikh S."/>
            <person name="Fu C.-J."/>
            <person name="Brown M.W."/>
            <person name="Baldauf S.L."/>
        </authorList>
    </citation>
    <scope>NUCLEOTIDE SEQUENCE [LARGE SCALE GENOMIC DNA]</scope>
    <source>
        <strain evidence="3 4">ATCC MYA-3509</strain>
    </source>
</reference>
<evidence type="ECO:0000313" key="3">
    <source>
        <dbReference type="EMBL" id="KAL0485832.1"/>
    </source>
</evidence>
<keyword evidence="1" id="KW-0175">Coiled coil</keyword>
<feature type="non-terminal residue" evidence="3">
    <location>
        <position position="154"/>
    </location>
</feature>
<protein>
    <submittedName>
        <fullName evidence="3">TipD</fullName>
    </submittedName>
</protein>
<dbReference type="Pfam" id="PF08614">
    <property type="entry name" value="ATG16"/>
    <property type="match status" value="1"/>
</dbReference>
<accession>A0AAW2Z9B9</accession>